<evidence type="ECO:0008006" key="2">
    <source>
        <dbReference type="Google" id="ProtNLM"/>
    </source>
</evidence>
<gene>
    <name evidence="1" type="ORF">DesU5LDRAFT_0501</name>
</gene>
<dbReference type="SUPFAM" id="SSF52317">
    <property type="entry name" value="Class I glutamine amidotransferase-like"/>
    <property type="match status" value="1"/>
</dbReference>
<evidence type="ECO:0000313" key="1">
    <source>
        <dbReference type="EMBL" id="EIG52207.1"/>
    </source>
</evidence>
<dbReference type="eggNOG" id="COG4285">
    <property type="taxonomic scope" value="Bacteria"/>
</dbReference>
<proteinExistence type="predicted"/>
<accession>I2PXF1</accession>
<name>I2PXF1_9BACT</name>
<dbReference type="AlphaFoldDB" id="I2PXF1"/>
<dbReference type="EMBL" id="JH600068">
    <property type="protein sequence ID" value="EIG52207.1"/>
    <property type="molecule type" value="Genomic_DNA"/>
</dbReference>
<dbReference type="STRING" id="596152.DesU5LDRAFT_0501"/>
<dbReference type="InterPro" id="IPR029062">
    <property type="entry name" value="Class_I_gatase-like"/>
</dbReference>
<protein>
    <recommendedName>
        <fullName evidence="2">Biotin-protein ligase N-terminal domain-containing protein</fullName>
    </recommendedName>
</protein>
<sequence length="421" mass="43859">MAAPFLVLWDHSHLWGLLLCRGLAALGAPFAPVSCADVAAGALDRRPPRALLVPGGFARRKFAALGPAGMAAIRGYVARGGAYCGICGGAGLALTHDEGLALCPWTRRAFADRLDHLVSGHVRLAVDPDSGLFPASLAPDLIAPVWWPAGFAPPPAPAEAEVMVVAAYAGAGPDLHLADVHLGAMPEDQLAACRERFGLKLTPAFLDGGACVIAGSFGQGRYVLSHAHLETPDSPQANAWLAHLLAVLGSGDGSGNGFGRHVPAWDPAAEPVRFEDPHLLAARRDLDAAIEAGQAARLLFQRTPWLLGWRPGMPGFSLSNLAGLLAGVAALAPTDTALAYWRGHGPAFATDMAAFTRRLATFFPAQRLEITLSLVEHRPAAAAEPGLAAERRELFGPAPGGGGLCGRLADRLDGLLLRLLG</sequence>
<dbReference type="OrthoDB" id="5464482at2"/>
<organism evidence="1">
    <name type="scientific">Desulfovibrio sp. U5L</name>
    <dbReference type="NCBI Taxonomy" id="596152"/>
    <lineage>
        <taxon>Bacteria</taxon>
        <taxon>Pseudomonadati</taxon>
        <taxon>Thermodesulfobacteriota</taxon>
        <taxon>Desulfovibrionia</taxon>
        <taxon>Desulfovibrionales</taxon>
        <taxon>Desulfovibrionaceae</taxon>
        <taxon>Desulfovibrio</taxon>
    </lineage>
</organism>
<dbReference type="HOGENOM" id="CLU_653344_0_0_7"/>
<reference evidence="1" key="1">
    <citation type="submission" date="2011-11" db="EMBL/GenBank/DDBJ databases">
        <title>Improved High-Quality Draft sequence of Desulfovibrio sp. U5L.</title>
        <authorList>
            <consortium name="US DOE Joint Genome Institute"/>
            <person name="Lucas S."/>
            <person name="Han J."/>
            <person name="Lapidus A."/>
            <person name="Cheng J.-F."/>
            <person name="Goodwin L."/>
            <person name="Pitluck S."/>
            <person name="Peters L."/>
            <person name="Ovchinnikova G."/>
            <person name="Held B."/>
            <person name="Detter J.C."/>
            <person name="Han C."/>
            <person name="Tapia R."/>
            <person name="Land M."/>
            <person name="Hauser L."/>
            <person name="Kyrpides N."/>
            <person name="Ivanova N."/>
            <person name="Pagani I."/>
            <person name="Gabster J."/>
            <person name="Walker C."/>
            <person name="Stolyar S."/>
            <person name="Stahl D."/>
            <person name="Arkin A."/>
            <person name="Dehal P."/>
            <person name="Hazen T."/>
            <person name="Woyke T."/>
        </authorList>
    </citation>
    <scope>NUCLEOTIDE SEQUENCE [LARGE SCALE GENOMIC DNA]</scope>
    <source>
        <strain evidence="1">U5L</strain>
    </source>
</reference>